<dbReference type="Pfam" id="PF00239">
    <property type="entry name" value="Resolvase"/>
    <property type="match status" value="1"/>
</dbReference>
<dbReference type="RefSeq" id="WP_004798537.1">
    <property type="nucleotide sequence ID" value="NZ_DS483474.1"/>
</dbReference>
<evidence type="ECO:0000259" key="7">
    <source>
        <dbReference type="PROSITE" id="PS51736"/>
    </source>
</evidence>
<dbReference type="InterPro" id="IPR006118">
    <property type="entry name" value="Recombinase_CS"/>
</dbReference>
<name>A8RA43_9FIRM</name>
<evidence type="ECO:0000313" key="9">
    <source>
        <dbReference type="Proteomes" id="UP000004090"/>
    </source>
</evidence>
<dbReference type="GO" id="GO:0015074">
    <property type="term" value="P:DNA integration"/>
    <property type="evidence" value="ECO:0007669"/>
    <property type="project" value="UniProtKB-KW"/>
</dbReference>
<comment type="caution">
    <text evidence="8">The sequence shown here is derived from an EMBL/GenBank/DDBJ whole genome shotgun (WGS) entry which is preliminary data.</text>
</comment>
<dbReference type="PROSITE" id="PS00397">
    <property type="entry name" value="RECOMBINASES_1"/>
    <property type="match status" value="1"/>
</dbReference>
<feature type="domain" description="Resolvase/invertase-type recombinase catalytic" evidence="7">
    <location>
        <begin position="2"/>
        <end position="59"/>
    </location>
</feature>
<evidence type="ECO:0000256" key="2">
    <source>
        <dbReference type="ARBA" id="ARBA00023125"/>
    </source>
</evidence>
<dbReference type="InterPro" id="IPR006119">
    <property type="entry name" value="Resolv_N"/>
</dbReference>
<dbReference type="STRING" id="428127.EUBDOL_00701"/>
<feature type="region of interest" description="Disordered" evidence="6">
    <location>
        <begin position="37"/>
        <end position="59"/>
    </location>
</feature>
<evidence type="ECO:0000313" key="8">
    <source>
        <dbReference type="EMBL" id="EDP11523.1"/>
    </source>
</evidence>
<dbReference type="PROSITE" id="PS51736">
    <property type="entry name" value="RECOMBINASES_3"/>
    <property type="match status" value="1"/>
</dbReference>
<reference evidence="8 9" key="1">
    <citation type="submission" date="2007-09" db="EMBL/GenBank/DDBJ databases">
        <title>Draft genome sequence of Eubacterium dolichum (DSM 3991).</title>
        <authorList>
            <person name="Sudarsanam P."/>
            <person name="Ley R."/>
            <person name="Guruge J."/>
            <person name="Turnbaugh P.J."/>
            <person name="Mahowald M."/>
            <person name="Liep D."/>
            <person name="Gordon J."/>
        </authorList>
    </citation>
    <scope>NUCLEOTIDE SEQUENCE [LARGE SCALE GENOMIC DNA]</scope>
    <source>
        <strain evidence="8 9">DSM 3991</strain>
    </source>
</reference>
<keyword evidence="2" id="KW-0238">DNA-binding</keyword>
<dbReference type="GO" id="GO:0000150">
    <property type="term" value="F:DNA strand exchange activity"/>
    <property type="evidence" value="ECO:0007669"/>
    <property type="project" value="InterPro"/>
</dbReference>
<dbReference type="InterPro" id="IPR036162">
    <property type="entry name" value="Resolvase-like_N_sf"/>
</dbReference>
<evidence type="ECO:0000256" key="6">
    <source>
        <dbReference type="SAM" id="MobiDB-lite"/>
    </source>
</evidence>
<dbReference type="GeneID" id="96990646"/>
<dbReference type="EMBL" id="ABAW02000018">
    <property type="protein sequence ID" value="EDP11523.1"/>
    <property type="molecule type" value="Genomic_DNA"/>
</dbReference>
<dbReference type="GO" id="GO:0003677">
    <property type="term" value="F:DNA binding"/>
    <property type="evidence" value="ECO:0007669"/>
    <property type="project" value="UniProtKB-KW"/>
</dbReference>
<dbReference type="Gene3D" id="3.40.50.1390">
    <property type="entry name" value="Resolvase, N-terminal catalytic domain"/>
    <property type="match status" value="1"/>
</dbReference>
<accession>A8RA43</accession>
<proteinExistence type="predicted"/>
<dbReference type="HOGENOM" id="CLU_010686_13_4_9"/>
<keyword evidence="1" id="KW-0229">DNA integration</keyword>
<keyword evidence="3" id="KW-0233">DNA recombination</keyword>
<evidence type="ECO:0000256" key="5">
    <source>
        <dbReference type="PROSITE-ProRule" id="PRU10137"/>
    </source>
</evidence>
<organism evidence="8 9">
    <name type="scientific">Amedibacillus dolichus DSM 3991</name>
    <dbReference type="NCBI Taxonomy" id="428127"/>
    <lineage>
        <taxon>Bacteria</taxon>
        <taxon>Bacillati</taxon>
        <taxon>Bacillota</taxon>
        <taxon>Erysipelotrichia</taxon>
        <taxon>Erysipelotrichales</taxon>
        <taxon>Erysipelotrichaceae</taxon>
        <taxon>Amedibacillus</taxon>
    </lineage>
</organism>
<dbReference type="SUPFAM" id="SSF53041">
    <property type="entry name" value="Resolvase-like"/>
    <property type="match status" value="1"/>
</dbReference>
<evidence type="ECO:0000256" key="1">
    <source>
        <dbReference type="ARBA" id="ARBA00022908"/>
    </source>
</evidence>
<dbReference type="AlphaFoldDB" id="A8RA43"/>
<evidence type="ECO:0000256" key="3">
    <source>
        <dbReference type="ARBA" id="ARBA00023172"/>
    </source>
</evidence>
<feature type="active site" description="O-(5'-phospho-DNA)-serine intermediate" evidence="4 5">
    <location>
        <position position="10"/>
    </location>
</feature>
<reference evidence="8 9" key="2">
    <citation type="submission" date="2007-09" db="EMBL/GenBank/DDBJ databases">
        <authorList>
            <person name="Fulton L."/>
            <person name="Clifton S."/>
            <person name="Fulton B."/>
            <person name="Xu J."/>
            <person name="Minx P."/>
            <person name="Pepin K.H."/>
            <person name="Johnson M."/>
            <person name="Thiruvilangam P."/>
            <person name="Bhonagiri V."/>
            <person name="Nash W.E."/>
            <person name="Mardis E.R."/>
            <person name="Wilson R.K."/>
        </authorList>
    </citation>
    <scope>NUCLEOTIDE SEQUENCE [LARGE SCALE GENOMIC DNA]</scope>
    <source>
        <strain evidence="8 9">DSM 3991</strain>
    </source>
</reference>
<sequence>MKKYGYIRVSSKDQNIDRQVESLRQLKIEDKNMFVDKQSGKNLERKKLSKDGEKIAGGR</sequence>
<protein>
    <recommendedName>
        <fullName evidence="7">Resolvase/invertase-type recombinase catalytic domain-containing protein</fullName>
    </recommendedName>
</protein>
<gene>
    <name evidence="8" type="ORF">EUBDOL_00701</name>
</gene>
<dbReference type="Proteomes" id="UP000004090">
    <property type="component" value="Unassembled WGS sequence"/>
</dbReference>
<evidence type="ECO:0000256" key="4">
    <source>
        <dbReference type="PIRSR" id="PIRSR606118-50"/>
    </source>
</evidence>